<gene>
    <name evidence="2" type="primary">CG15084</name>
    <name evidence="2" type="ORF">NPIL_435021</name>
</gene>
<proteinExistence type="inferred from homology"/>
<comment type="similarity">
    <text evidence="1">Belongs to the CWC16 family.</text>
</comment>
<comment type="caution">
    <text evidence="2">The sequence shown here is derived from an EMBL/GenBank/DDBJ whole genome shotgun (WGS) entry which is preliminary data.</text>
</comment>
<reference evidence="2" key="1">
    <citation type="submission" date="2020-08" db="EMBL/GenBank/DDBJ databases">
        <title>Multicomponent nature underlies the extraordinary mechanical properties of spider dragline silk.</title>
        <authorList>
            <person name="Kono N."/>
            <person name="Nakamura H."/>
            <person name="Mori M."/>
            <person name="Yoshida Y."/>
            <person name="Ohtoshi R."/>
            <person name="Malay A.D."/>
            <person name="Moran D.A.P."/>
            <person name="Tomita M."/>
            <person name="Numata K."/>
            <person name="Arakawa K."/>
        </authorList>
    </citation>
    <scope>NUCLEOTIDE SEQUENCE</scope>
</reference>
<dbReference type="Pfam" id="PF04502">
    <property type="entry name" value="Saf4_Yju2"/>
    <property type="match status" value="1"/>
</dbReference>
<dbReference type="Proteomes" id="UP000887013">
    <property type="component" value="Unassembled WGS sequence"/>
</dbReference>
<organism evidence="2 3">
    <name type="scientific">Nephila pilipes</name>
    <name type="common">Giant wood spider</name>
    <name type="synonym">Nephila maculata</name>
    <dbReference type="NCBI Taxonomy" id="299642"/>
    <lineage>
        <taxon>Eukaryota</taxon>
        <taxon>Metazoa</taxon>
        <taxon>Ecdysozoa</taxon>
        <taxon>Arthropoda</taxon>
        <taxon>Chelicerata</taxon>
        <taxon>Arachnida</taxon>
        <taxon>Araneae</taxon>
        <taxon>Araneomorphae</taxon>
        <taxon>Entelegynae</taxon>
        <taxon>Araneoidea</taxon>
        <taxon>Nephilidae</taxon>
        <taxon>Nephila</taxon>
    </lineage>
</organism>
<dbReference type="GO" id="GO:0071014">
    <property type="term" value="C:post-mRNA release spliceosomal complex"/>
    <property type="evidence" value="ECO:0007669"/>
    <property type="project" value="TreeGrafter"/>
</dbReference>
<dbReference type="AlphaFoldDB" id="A0A8X6QPJ0"/>
<dbReference type="InterPro" id="IPR007590">
    <property type="entry name" value="Saf4/Yju2"/>
</dbReference>
<dbReference type="GO" id="GO:0005684">
    <property type="term" value="C:U2-type spliceosomal complex"/>
    <property type="evidence" value="ECO:0007669"/>
    <property type="project" value="TreeGrafter"/>
</dbReference>
<dbReference type="PANTHER" id="PTHR12111:SF2">
    <property type="entry name" value="SPLICING FACTOR YJU2B-RELATED"/>
    <property type="match status" value="1"/>
</dbReference>
<name>A0A8X6QPJ0_NEPPI</name>
<protein>
    <submittedName>
        <fullName evidence="2">Coiled-coil domain-containing protein 130 homolog</fullName>
    </submittedName>
</protein>
<dbReference type="EMBL" id="BMAW01130694">
    <property type="protein sequence ID" value="GFU36156.1"/>
    <property type="molecule type" value="Genomic_DNA"/>
</dbReference>
<evidence type="ECO:0000313" key="3">
    <source>
        <dbReference type="Proteomes" id="UP000887013"/>
    </source>
</evidence>
<evidence type="ECO:0000256" key="1">
    <source>
        <dbReference type="ARBA" id="ARBA00005595"/>
    </source>
</evidence>
<dbReference type="OrthoDB" id="360327at2759"/>
<dbReference type="GO" id="GO:0000398">
    <property type="term" value="P:mRNA splicing, via spliceosome"/>
    <property type="evidence" value="ECO:0007669"/>
    <property type="project" value="InterPro"/>
</dbReference>
<evidence type="ECO:0000313" key="2">
    <source>
        <dbReference type="EMBL" id="GFU36156.1"/>
    </source>
</evidence>
<dbReference type="PANTHER" id="PTHR12111">
    <property type="entry name" value="SPLICING FACTOR YJU2"/>
    <property type="match status" value="1"/>
</dbReference>
<accession>A0A8X6QPJ0</accession>
<sequence length="332" mass="38779">MAERKAVNKYYPPEWTPDKGSINKFRGTHALRERARKLHMGILIIRFEMPFNIWCNGCENHIGMGVRYNAEKTKVGMYYTTPIYKFRMKCHLCTNYFEIQTDPQNLDYVILNGARRQERRWDPTQNEQVVPEDKEVSKRLSTDSMFCLEHNVSDKIKQKTILPSLQKLEEYKEIWKDDYLLNKALRQQFREKKKEMANTEDKDKHLLKKSSLDIILLPETDEDRKLAGLLKLAPLHSFEEKEKLKREESISRPLFPGPSNMPALANSLRESKMKTLLKPLTKVELGINVKINKGDATKSENDETSKPVKMKDIQTSLVAFDYDSSDSDEEKT</sequence>
<keyword evidence="3" id="KW-1185">Reference proteome</keyword>